<dbReference type="EMBL" id="VSSQ01000778">
    <property type="protein sequence ID" value="MPM01168.1"/>
    <property type="molecule type" value="Genomic_DNA"/>
</dbReference>
<name>A0A644WCD4_9ZZZZ</name>
<proteinExistence type="predicted"/>
<evidence type="ECO:0000313" key="2">
    <source>
        <dbReference type="EMBL" id="MPM01168.1"/>
    </source>
</evidence>
<sequence>MKKLKFIKILVIGICISIFSSTVALAYTNEGQQTEAREPQSAVANNLLEKQKQIDKFVFEEHANEISDKGFKVINTGVVGNFIEIGIMPYSEENAEYLYNAFGNDVVKIIEGKQVVTVGTAIDSPDNSVSSTVVLEEEIDEGILNKQIEINQYVFNQYKDKISEKGFEVTHTAPFKDYVEVGIIPYNEENTEYLYSILGRDMVKVVEGQQVTIMDGQEVSYEAEIYATTSINEDKEKSSGLILPVVILSICVLCGGTIFMKRKKANFRS</sequence>
<dbReference type="AlphaFoldDB" id="A0A644WCD4"/>
<gene>
    <name evidence="2" type="ORF">SDC9_47406</name>
</gene>
<evidence type="ECO:0000256" key="1">
    <source>
        <dbReference type="SAM" id="Phobius"/>
    </source>
</evidence>
<reference evidence="2" key="1">
    <citation type="submission" date="2019-08" db="EMBL/GenBank/DDBJ databases">
        <authorList>
            <person name="Kucharzyk K."/>
            <person name="Murdoch R.W."/>
            <person name="Higgins S."/>
            <person name="Loffler F."/>
        </authorList>
    </citation>
    <scope>NUCLEOTIDE SEQUENCE</scope>
</reference>
<keyword evidence="1" id="KW-0472">Membrane</keyword>
<keyword evidence="1" id="KW-0812">Transmembrane</keyword>
<feature type="transmembrane region" description="Helical" evidence="1">
    <location>
        <begin position="241"/>
        <end position="260"/>
    </location>
</feature>
<organism evidence="2">
    <name type="scientific">bioreactor metagenome</name>
    <dbReference type="NCBI Taxonomy" id="1076179"/>
    <lineage>
        <taxon>unclassified sequences</taxon>
        <taxon>metagenomes</taxon>
        <taxon>ecological metagenomes</taxon>
    </lineage>
</organism>
<comment type="caution">
    <text evidence="2">The sequence shown here is derived from an EMBL/GenBank/DDBJ whole genome shotgun (WGS) entry which is preliminary data.</text>
</comment>
<protein>
    <submittedName>
        <fullName evidence="2">Uncharacterized protein</fullName>
    </submittedName>
</protein>
<keyword evidence="1" id="KW-1133">Transmembrane helix</keyword>
<accession>A0A644WCD4</accession>